<dbReference type="GO" id="GO:0004803">
    <property type="term" value="F:transposase activity"/>
    <property type="evidence" value="ECO:0007669"/>
    <property type="project" value="InterPro"/>
</dbReference>
<dbReference type="RefSeq" id="WP_092047936.1">
    <property type="nucleotide sequence ID" value="NZ_FOQD01000002.1"/>
</dbReference>
<reference evidence="3" key="1">
    <citation type="submission" date="2016-10" db="EMBL/GenBank/DDBJ databases">
        <authorList>
            <person name="Varghese N."/>
            <person name="Submissions S."/>
        </authorList>
    </citation>
    <scope>NUCLEOTIDE SEQUENCE [LARGE SCALE GENOMIC DNA]</scope>
    <source>
        <strain evidence="3">DSM 26348</strain>
    </source>
</reference>
<dbReference type="OrthoDB" id="9798161at2"/>
<dbReference type="Gene3D" id="3.30.70.1290">
    <property type="entry name" value="Transposase IS200-like"/>
    <property type="match status" value="1"/>
</dbReference>
<feature type="domain" description="Transposase IS200-like" evidence="1">
    <location>
        <begin position="5"/>
        <end position="119"/>
    </location>
</feature>
<dbReference type="Proteomes" id="UP000199518">
    <property type="component" value="Unassembled WGS sequence"/>
</dbReference>
<evidence type="ECO:0000313" key="2">
    <source>
        <dbReference type="EMBL" id="SFH72995.1"/>
    </source>
</evidence>
<sequence length="150" mass="16956">MAQSLAKIDIHAVFSTKKREPLLADDWLEEAFTVLAGATNNLGCQSLIAGGVADHVHILFQLGRTVSIADALKTIKSTSSAWVNQTRGLPAAFHWQAGDAAFSVSQSNVEEVRKYILRQPERHAKQSFQDELRDWLGRYEIEWDERYVWD</sequence>
<dbReference type="EMBL" id="FOQD01000002">
    <property type="protein sequence ID" value="SFH72995.1"/>
    <property type="molecule type" value="Genomic_DNA"/>
</dbReference>
<dbReference type="PANTHER" id="PTHR33360:SF2">
    <property type="entry name" value="TRANSPOSASE FOR INSERTION SEQUENCE ELEMENT IS200"/>
    <property type="match status" value="1"/>
</dbReference>
<gene>
    <name evidence="2" type="ORF">SAMN05421753_102250</name>
</gene>
<evidence type="ECO:0000313" key="3">
    <source>
        <dbReference type="Proteomes" id="UP000199518"/>
    </source>
</evidence>
<dbReference type="InterPro" id="IPR002686">
    <property type="entry name" value="Transposase_17"/>
</dbReference>
<evidence type="ECO:0000259" key="1">
    <source>
        <dbReference type="SMART" id="SM01321"/>
    </source>
</evidence>
<accession>A0A1I3CET8</accession>
<dbReference type="SUPFAM" id="SSF143422">
    <property type="entry name" value="Transposase IS200-like"/>
    <property type="match status" value="1"/>
</dbReference>
<dbReference type="Pfam" id="PF01797">
    <property type="entry name" value="Y1_Tnp"/>
    <property type="match status" value="1"/>
</dbReference>
<dbReference type="PANTHER" id="PTHR33360">
    <property type="entry name" value="TRANSPOSASE FOR INSERTION SEQUENCE ELEMENT IS200"/>
    <property type="match status" value="1"/>
</dbReference>
<proteinExistence type="predicted"/>
<dbReference type="GO" id="GO:0006313">
    <property type="term" value="P:DNA transposition"/>
    <property type="evidence" value="ECO:0007669"/>
    <property type="project" value="InterPro"/>
</dbReference>
<keyword evidence="3" id="KW-1185">Reference proteome</keyword>
<dbReference type="SMART" id="SM01321">
    <property type="entry name" value="Y1_Tnp"/>
    <property type="match status" value="1"/>
</dbReference>
<organism evidence="2 3">
    <name type="scientific">Planctomicrobium piriforme</name>
    <dbReference type="NCBI Taxonomy" id="1576369"/>
    <lineage>
        <taxon>Bacteria</taxon>
        <taxon>Pseudomonadati</taxon>
        <taxon>Planctomycetota</taxon>
        <taxon>Planctomycetia</taxon>
        <taxon>Planctomycetales</taxon>
        <taxon>Planctomycetaceae</taxon>
        <taxon>Planctomicrobium</taxon>
    </lineage>
</organism>
<protein>
    <submittedName>
        <fullName evidence="2">REP element-mobilizing transposase RayT</fullName>
    </submittedName>
</protein>
<dbReference type="AlphaFoldDB" id="A0A1I3CET8"/>
<name>A0A1I3CET8_9PLAN</name>
<dbReference type="STRING" id="1576369.SAMN05421753_102250"/>
<dbReference type="InterPro" id="IPR036515">
    <property type="entry name" value="Transposase_17_sf"/>
</dbReference>
<dbReference type="GO" id="GO:0003677">
    <property type="term" value="F:DNA binding"/>
    <property type="evidence" value="ECO:0007669"/>
    <property type="project" value="InterPro"/>
</dbReference>